<keyword evidence="2" id="KW-1185">Reference proteome</keyword>
<sequence>MWVNNKIRHYTIFSKRHIFLTINHTTCAFLSSKRSKLITYFRYFRRS</sequence>
<evidence type="ECO:0000313" key="1">
    <source>
        <dbReference type="EMBL" id="AAU10874.1"/>
    </source>
</evidence>
<dbReference type="RefSeq" id="YP_073535.1">
    <property type="nucleotide sequence ID" value="NC_005902.1"/>
</dbReference>
<dbReference type="Proteomes" id="UP000106699">
    <property type="component" value="Segment"/>
</dbReference>
<dbReference type="EMBL" id="AY380826">
    <property type="protein sequence ID" value="AAU10874.1"/>
    <property type="molecule type" value="Genomic_DNA"/>
</dbReference>
<reference evidence="1 2" key="1">
    <citation type="journal article" date="2004" name="J. Virol.">
        <title>Complete genome sequence of lymphocystis disease virus isolated from China.</title>
        <authorList>
            <person name="Zhang Q.Y."/>
            <person name="Xiao F."/>
            <person name="Xie J."/>
            <person name="Li Z.Q."/>
            <person name="Gui J.F."/>
        </authorList>
    </citation>
    <scope>NUCLEOTIDE SEQUENCE [LARGE SCALE GENOMIC DNA]</scope>
</reference>
<name>Q678I3_9VIRU</name>
<organism evidence="1 2">
    <name type="scientific">lymphocystis disease virus-China</name>
    <dbReference type="NCBI Taxonomy" id="256729"/>
    <lineage>
        <taxon>Viruses</taxon>
        <taxon>Varidnaviria</taxon>
        <taxon>Bamfordvirae</taxon>
        <taxon>Nucleocytoviricota</taxon>
        <taxon>Megaviricetes</taxon>
        <taxon>Pimascovirales</taxon>
        <taxon>Pimascovirales incertae sedis</taxon>
        <taxon>Iridoviridae</taxon>
        <taxon>Alphairidovirinae</taxon>
        <taxon>Lymphocystivirus</taxon>
        <taxon>Lymphocystivirus paralichthys1</taxon>
        <taxon>Lymphocystis disease virus 2</taxon>
    </lineage>
</organism>
<accession>Q678I3</accession>
<dbReference type="GeneID" id="2979136"/>
<protein>
    <submittedName>
        <fullName evidence="1">Uncharacterized protein</fullName>
    </submittedName>
</protein>
<evidence type="ECO:0000313" key="2">
    <source>
        <dbReference type="Proteomes" id="UP000106699"/>
    </source>
</evidence>
<proteinExistence type="predicted"/>
<dbReference type="KEGG" id="vg:2979136"/>